<sequence>EWRLGVSEDPGEFYGLAYVSDGEQTSWTSDLFRFNIWEEVHADGTTSIELYDRCEKKYNFDDLRAHCDFVDFRLAPQSWDQTGKAVRSAAFRYPSPVGRVWIGTEHLFKTFKFNILHGSGSDFFRNRKGRMMTLCSLFMIGTEAYRPSLSHSSADATNDRKRTVPFPSLHISLVYLYYFFAAFNNCKSRGGMTDPTDKAKFKAIAEGTTAWIRPKSKLDVKLDEDAERLVGGRLAGRSPCTLLIIENGLADLSEFADVLGRMQPTLTAKSFTALAGHYRFNGKPFIDYIIAIVTVINQQPPKLVRVVAPQVVAAAVNEIEAFSTRKLKQYCVGGASTRVLSQADSETPMERVAQSTTMDGNWRHVERELERYRLASQVAFKDAQCISLSGPDATKIGADLSVMVAFAMDPVKKIVACIAATGPVAAAMVRWKVRRDQC</sequence>
<feature type="non-terminal residue" evidence="1">
    <location>
        <position position="1"/>
    </location>
</feature>
<gene>
    <name evidence="1" type="ORF">PCOR1329_LOCUS75629</name>
</gene>
<dbReference type="Proteomes" id="UP001189429">
    <property type="component" value="Unassembled WGS sequence"/>
</dbReference>
<evidence type="ECO:0000313" key="2">
    <source>
        <dbReference type="Proteomes" id="UP001189429"/>
    </source>
</evidence>
<proteinExistence type="predicted"/>
<comment type="caution">
    <text evidence="1">The sequence shown here is derived from an EMBL/GenBank/DDBJ whole genome shotgun (WGS) entry which is preliminary data.</text>
</comment>
<dbReference type="EMBL" id="CAUYUJ010020337">
    <property type="protein sequence ID" value="CAK0897465.1"/>
    <property type="molecule type" value="Genomic_DNA"/>
</dbReference>
<reference evidence="1" key="1">
    <citation type="submission" date="2023-10" db="EMBL/GenBank/DDBJ databases">
        <authorList>
            <person name="Chen Y."/>
            <person name="Shah S."/>
            <person name="Dougan E. K."/>
            <person name="Thang M."/>
            <person name="Chan C."/>
        </authorList>
    </citation>
    <scope>NUCLEOTIDE SEQUENCE [LARGE SCALE GENOMIC DNA]</scope>
</reference>
<protein>
    <submittedName>
        <fullName evidence="1">Uncharacterized protein</fullName>
    </submittedName>
</protein>
<name>A0ABN9XD00_9DINO</name>
<evidence type="ECO:0000313" key="1">
    <source>
        <dbReference type="EMBL" id="CAK0897465.1"/>
    </source>
</evidence>
<organism evidence="1 2">
    <name type="scientific">Prorocentrum cordatum</name>
    <dbReference type="NCBI Taxonomy" id="2364126"/>
    <lineage>
        <taxon>Eukaryota</taxon>
        <taxon>Sar</taxon>
        <taxon>Alveolata</taxon>
        <taxon>Dinophyceae</taxon>
        <taxon>Prorocentrales</taxon>
        <taxon>Prorocentraceae</taxon>
        <taxon>Prorocentrum</taxon>
    </lineage>
</organism>
<accession>A0ABN9XD00</accession>
<keyword evidence="2" id="KW-1185">Reference proteome</keyword>